<sequence>MHHCGLNVFLYEACVSVQSAIREKLQSQKRQNADVNNLSSSDILPQPLFLYLAICLCLISATFIFAISFSVHPQSCEAVRAHLCETDSEQEKETQFE</sequence>
<organism evidence="2 3">
    <name type="scientific">Cirrhinus molitorella</name>
    <name type="common">mud carp</name>
    <dbReference type="NCBI Taxonomy" id="172907"/>
    <lineage>
        <taxon>Eukaryota</taxon>
        <taxon>Metazoa</taxon>
        <taxon>Chordata</taxon>
        <taxon>Craniata</taxon>
        <taxon>Vertebrata</taxon>
        <taxon>Euteleostomi</taxon>
        <taxon>Actinopterygii</taxon>
        <taxon>Neopterygii</taxon>
        <taxon>Teleostei</taxon>
        <taxon>Ostariophysi</taxon>
        <taxon>Cypriniformes</taxon>
        <taxon>Cyprinidae</taxon>
        <taxon>Labeoninae</taxon>
        <taxon>Labeonini</taxon>
        <taxon>Cirrhinus</taxon>
    </lineage>
</organism>
<keyword evidence="3" id="KW-1185">Reference proteome</keyword>
<protein>
    <submittedName>
        <fullName evidence="2">Uncharacterized protein</fullName>
    </submittedName>
</protein>
<proteinExistence type="predicted"/>
<accession>A0ABR3N3K0</accession>
<dbReference type="Proteomes" id="UP001558613">
    <property type="component" value="Unassembled WGS sequence"/>
</dbReference>
<dbReference type="EMBL" id="JAYMGO010000007">
    <property type="protein sequence ID" value="KAL1271464.1"/>
    <property type="molecule type" value="Genomic_DNA"/>
</dbReference>
<name>A0ABR3N3K0_9TELE</name>
<comment type="caution">
    <text evidence="2">The sequence shown here is derived from an EMBL/GenBank/DDBJ whole genome shotgun (WGS) entry which is preliminary data.</text>
</comment>
<evidence type="ECO:0000256" key="1">
    <source>
        <dbReference type="SAM" id="Phobius"/>
    </source>
</evidence>
<evidence type="ECO:0000313" key="2">
    <source>
        <dbReference type="EMBL" id="KAL1271464.1"/>
    </source>
</evidence>
<keyword evidence="1" id="KW-0472">Membrane</keyword>
<keyword evidence="1" id="KW-1133">Transmembrane helix</keyword>
<reference evidence="2 3" key="1">
    <citation type="submission" date="2023-09" db="EMBL/GenBank/DDBJ databases">
        <authorList>
            <person name="Wang M."/>
        </authorList>
    </citation>
    <scope>NUCLEOTIDE SEQUENCE [LARGE SCALE GENOMIC DNA]</scope>
    <source>
        <strain evidence="2">GT-2023</strain>
        <tissue evidence="2">Liver</tissue>
    </source>
</reference>
<evidence type="ECO:0000313" key="3">
    <source>
        <dbReference type="Proteomes" id="UP001558613"/>
    </source>
</evidence>
<feature type="transmembrane region" description="Helical" evidence="1">
    <location>
        <begin position="48"/>
        <end position="71"/>
    </location>
</feature>
<gene>
    <name evidence="2" type="ORF">QQF64_030480</name>
</gene>
<keyword evidence="1" id="KW-0812">Transmembrane</keyword>